<dbReference type="GeneID" id="56062920"/>
<sequence length="141" mass="16186">MAEDGFIWIYLIFFLIPLARIIPRLIKKWKKQSGDMPQQYDSQYHVSNDIVSESHSKKSEIPSKIDSKPKTTEMLVLGQLTRGTNNFDSLQKILGIDTDTLNSVLEDLEKNGLMQVDQKQGLFGQKIELHPTEKGIKKFYS</sequence>
<name>F9CW00_9ARCH</name>
<evidence type="ECO:0000256" key="1">
    <source>
        <dbReference type="SAM" id="Phobius"/>
    </source>
</evidence>
<dbReference type="InterPro" id="IPR036388">
    <property type="entry name" value="WH-like_DNA-bd_sf"/>
</dbReference>
<evidence type="ECO:0000313" key="3">
    <source>
        <dbReference type="Proteomes" id="UP000004440"/>
    </source>
</evidence>
<dbReference type="InterPro" id="IPR036390">
    <property type="entry name" value="WH_DNA-bd_sf"/>
</dbReference>
<dbReference type="OrthoDB" id="3060at2157"/>
<gene>
    <name evidence="2" type="ORF">MY1_0689</name>
</gene>
<keyword evidence="1" id="KW-0472">Membrane</keyword>
<dbReference type="AlphaFoldDB" id="F9CW00"/>
<keyword evidence="1" id="KW-0812">Transmembrane</keyword>
<comment type="caution">
    <text evidence="2">The sequence shown here is derived from an EMBL/GenBank/DDBJ whole genome shotgun (WGS) entry which is preliminary data.</text>
</comment>
<dbReference type="Gene3D" id="1.10.10.10">
    <property type="entry name" value="Winged helix-like DNA-binding domain superfamily/Winged helix DNA-binding domain"/>
    <property type="match status" value="1"/>
</dbReference>
<evidence type="ECO:0000313" key="2">
    <source>
        <dbReference type="EMBL" id="EGP93452.1"/>
    </source>
</evidence>
<dbReference type="SUPFAM" id="SSF46785">
    <property type="entry name" value="Winged helix' DNA-binding domain"/>
    <property type="match status" value="1"/>
</dbReference>
<dbReference type="EMBL" id="AFPU01000001">
    <property type="protein sequence ID" value="EGP93452.1"/>
    <property type="molecule type" value="Genomic_DNA"/>
</dbReference>
<organism evidence="2 3">
    <name type="scientific">Nitrosarchaeum koreense MY1</name>
    <dbReference type="NCBI Taxonomy" id="1001994"/>
    <lineage>
        <taxon>Archaea</taxon>
        <taxon>Nitrososphaerota</taxon>
        <taxon>Nitrososphaeria</taxon>
        <taxon>Nitrosopumilales</taxon>
        <taxon>Nitrosopumilaceae</taxon>
        <taxon>Nitrosarchaeum</taxon>
    </lineage>
</organism>
<proteinExistence type="predicted"/>
<feature type="transmembrane region" description="Helical" evidence="1">
    <location>
        <begin position="6"/>
        <end position="26"/>
    </location>
</feature>
<accession>F9CW00</accession>
<protein>
    <submittedName>
        <fullName evidence="2">Uncharacterized protein</fullName>
    </submittedName>
</protein>
<keyword evidence="3" id="KW-1185">Reference proteome</keyword>
<dbReference type="Proteomes" id="UP000004440">
    <property type="component" value="Unassembled WGS sequence"/>
</dbReference>
<reference evidence="2 3" key="1">
    <citation type="journal article" date="2011" name="J. Bacteriol.">
        <title>Genome Sequence of an Ammonia-Oxidizing Soil Archaeon, "Candidatus Nitrosoarchaeum koreensis" MY1.</title>
        <authorList>
            <person name="Kim B.K."/>
            <person name="Jung M.Y."/>
            <person name="Yu D.S."/>
            <person name="Park S.J."/>
            <person name="Oh T.K."/>
            <person name="Rhee S.K."/>
            <person name="Kim J.F."/>
        </authorList>
    </citation>
    <scope>NUCLEOTIDE SEQUENCE [LARGE SCALE GENOMIC DNA]</scope>
    <source>
        <strain evidence="2 3">MY1</strain>
    </source>
</reference>
<keyword evidence="1" id="KW-1133">Transmembrane helix</keyword>
<dbReference type="STRING" id="1001994.MY1_0689"/>
<dbReference type="RefSeq" id="WP_007550209.1">
    <property type="nucleotide sequence ID" value="NZ_AFPU01000001.1"/>
</dbReference>